<dbReference type="InterPro" id="IPR010751">
    <property type="entry name" value="TrfA"/>
</dbReference>
<dbReference type="OrthoDB" id="8481003at2"/>
<organism evidence="2 3">
    <name type="scientific">Terriglobus roseus</name>
    <dbReference type="NCBI Taxonomy" id="392734"/>
    <lineage>
        <taxon>Bacteria</taxon>
        <taxon>Pseudomonadati</taxon>
        <taxon>Acidobacteriota</taxon>
        <taxon>Terriglobia</taxon>
        <taxon>Terriglobales</taxon>
        <taxon>Acidobacteriaceae</taxon>
        <taxon>Terriglobus</taxon>
    </lineage>
</organism>
<evidence type="ECO:0000256" key="1">
    <source>
        <dbReference type="SAM" id="MobiDB-lite"/>
    </source>
</evidence>
<dbReference type="Pfam" id="PF07042">
    <property type="entry name" value="TrfA"/>
    <property type="match status" value="1"/>
</dbReference>
<protein>
    <submittedName>
        <fullName evidence="2">TrfA protein</fullName>
    </submittedName>
</protein>
<accession>A0A1H4W1X7</accession>
<dbReference type="EMBL" id="FNSD01000002">
    <property type="protein sequence ID" value="SEC87235.1"/>
    <property type="molecule type" value="Genomic_DNA"/>
</dbReference>
<reference evidence="2 3" key="1">
    <citation type="submission" date="2016-10" db="EMBL/GenBank/DDBJ databases">
        <authorList>
            <person name="de Groot N.N."/>
        </authorList>
    </citation>
    <scope>NUCLEOTIDE SEQUENCE [LARGE SCALE GENOMIC DNA]</scope>
    <source>
        <strain evidence="2 3">AB35.6</strain>
    </source>
</reference>
<dbReference type="Proteomes" id="UP000182409">
    <property type="component" value="Unassembled WGS sequence"/>
</dbReference>
<feature type="region of interest" description="Disordered" evidence="1">
    <location>
        <begin position="287"/>
        <end position="325"/>
    </location>
</feature>
<gene>
    <name evidence="2" type="ORF">SAMN05443244_4009</name>
</gene>
<name>A0A1H4W1X7_9BACT</name>
<dbReference type="AlphaFoldDB" id="A0A1H4W1X7"/>
<dbReference type="RefSeq" id="WP_074656187.1">
    <property type="nucleotide sequence ID" value="NZ_FNSD01000002.1"/>
</dbReference>
<evidence type="ECO:0000313" key="3">
    <source>
        <dbReference type="Proteomes" id="UP000182409"/>
    </source>
</evidence>
<sequence length="325" mass="37183">MIVKKVPSQLPIWPDAVRGGPNVLLRSAFFAGIQSSKRKTLGEQRSPDTEPEGVVIAAQDGQSIKYAGTQLNQYDADVFFEVLHRSRRHPLGNEAMFSGADFLNSIGRSRNNLNYDDLDNSLRRLKRGTVDVSWNINGHRYVFTGSLIDSYTRELDSKLYRISLSPQIKQLFAPASWSVIEWDERMRLKGKPLAQWLHSYFTTHARPYPVTVSFLKDKTGSPTKLLKHFRVELRNALTTIQDAIGWTFEIEDDLVKITRPPTDAQARHLSRVDTRRKAIEDMKKRDKERTILPVRATTNVTERKPEMSSAKDVLGSLFDSRSRKR</sequence>
<evidence type="ECO:0000313" key="2">
    <source>
        <dbReference type="EMBL" id="SEC87235.1"/>
    </source>
</evidence>
<proteinExistence type="predicted"/>